<name>A0A8J8NCD9_HALGN</name>
<organism evidence="1 2">
    <name type="scientific">Halteria grandinella</name>
    <dbReference type="NCBI Taxonomy" id="5974"/>
    <lineage>
        <taxon>Eukaryota</taxon>
        <taxon>Sar</taxon>
        <taxon>Alveolata</taxon>
        <taxon>Ciliophora</taxon>
        <taxon>Intramacronucleata</taxon>
        <taxon>Spirotrichea</taxon>
        <taxon>Stichotrichia</taxon>
        <taxon>Sporadotrichida</taxon>
        <taxon>Halteriidae</taxon>
        <taxon>Halteria</taxon>
    </lineage>
</organism>
<dbReference type="AlphaFoldDB" id="A0A8J8NCD9"/>
<keyword evidence="2" id="KW-1185">Reference proteome</keyword>
<proteinExistence type="predicted"/>
<dbReference type="EMBL" id="RRYP01024102">
    <property type="protein sequence ID" value="TNV72131.1"/>
    <property type="molecule type" value="Genomic_DNA"/>
</dbReference>
<evidence type="ECO:0000313" key="2">
    <source>
        <dbReference type="Proteomes" id="UP000785679"/>
    </source>
</evidence>
<gene>
    <name evidence="1" type="ORF">FGO68_gene9233</name>
</gene>
<evidence type="ECO:0000313" key="1">
    <source>
        <dbReference type="EMBL" id="TNV72131.1"/>
    </source>
</evidence>
<comment type="caution">
    <text evidence="1">The sequence shown here is derived from an EMBL/GenBank/DDBJ whole genome shotgun (WGS) entry which is preliminary data.</text>
</comment>
<protein>
    <submittedName>
        <fullName evidence="1">Uncharacterized protein</fullName>
    </submittedName>
</protein>
<reference evidence="1" key="1">
    <citation type="submission" date="2019-06" db="EMBL/GenBank/DDBJ databases">
        <authorList>
            <person name="Zheng W."/>
        </authorList>
    </citation>
    <scope>NUCLEOTIDE SEQUENCE</scope>
    <source>
        <strain evidence="1">QDHG01</strain>
    </source>
</reference>
<accession>A0A8J8NCD9</accession>
<dbReference type="Proteomes" id="UP000785679">
    <property type="component" value="Unassembled WGS sequence"/>
</dbReference>
<sequence length="76" mass="8194">MRFIKPSVFVSNSLLFVDELPLVLNEASLSGLLFIWLNVFLQPSPLLQSVSMIACTGSYTLAVPTPPGVTALFLAP</sequence>